<evidence type="ECO:0000313" key="11">
    <source>
        <dbReference type="EMBL" id="JAT26876.1"/>
    </source>
</evidence>
<evidence type="ECO:0000256" key="8">
    <source>
        <dbReference type="ARBA" id="ARBA00023180"/>
    </source>
</evidence>
<dbReference type="EMBL" id="GEBQ01013101">
    <property type="protein sequence ID" value="JAT26876.1"/>
    <property type="molecule type" value="Transcribed_RNA"/>
</dbReference>
<evidence type="ECO:0000256" key="9">
    <source>
        <dbReference type="SAM" id="Phobius"/>
    </source>
</evidence>
<keyword evidence="5 9" id="KW-1133">Transmembrane helix</keyword>
<dbReference type="AlphaFoldDB" id="A0A1B6LT66"/>
<feature type="signal peptide" evidence="10">
    <location>
        <begin position="1"/>
        <end position="21"/>
    </location>
</feature>
<organism evidence="11">
    <name type="scientific">Graphocephala atropunctata</name>
    <dbReference type="NCBI Taxonomy" id="36148"/>
    <lineage>
        <taxon>Eukaryota</taxon>
        <taxon>Metazoa</taxon>
        <taxon>Ecdysozoa</taxon>
        <taxon>Arthropoda</taxon>
        <taxon>Hexapoda</taxon>
        <taxon>Insecta</taxon>
        <taxon>Pterygota</taxon>
        <taxon>Neoptera</taxon>
        <taxon>Paraneoptera</taxon>
        <taxon>Hemiptera</taxon>
        <taxon>Auchenorrhyncha</taxon>
        <taxon>Membracoidea</taxon>
        <taxon>Cicadellidae</taxon>
        <taxon>Cicadellinae</taxon>
        <taxon>Cicadellini</taxon>
        <taxon>Graphocephala</taxon>
    </lineage>
</organism>
<dbReference type="InterPro" id="IPR022065">
    <property type="entry name" value="Uncharacterised_TMEM59"/>
</dbReference>
<keyword evidence="7 9" id="KW-0472">Membrane</keyword>
<keyword evidence="6" id="KW-0333">Golgi apparatus</keyword>
<reference evidence="11" key="1">
    <citation type="submission" date="2015-11" db="EMBL/GenBank/DDBJ databases">
        <title>De novo transcriptome assembly of four potential Pierce s Disease insect vectors from Arizona vineyards.</title>
        <authorList>
            <person name="Tassone E.E."/>
        </authorList>
    </citation>
    <scope>NUCLEOTIDE SEQUENCE</scope>
</reference>
<comment type="subcellular location">
    <subcellularLocation>
        <location evidence="1">Golgi apparatus membrane</location>
        <topology evidence="1">Single-pass type I membrane protein</topology>
    </subcellularLocation>
</comment>
<evidence type="ECO:0000256" key="4">
    <source>
        <dbReference type="ARBA" id="ARBA00022729"/>
    </source>
</evidence>
<feature type="transmembrane region" description="Helical" evidence="9">
    <location>
        <begin position="207"/>
        <end position="224"/>
    </location>
</feature>
<evidence type="ECO:0008006" key="12">
    <source>
        <dbReference type="Google" id="ProtNLM"/>
    </source>
</evidence>
<evidence type="ECO:0000256" key="6">
    <source>
        <dbReference type="ARBA" id="ARBA00023034"/>
    </source>
</evidence>
<name>A0A1B6LT66_9HEMI</name>
<feature type="chain" id="PRO_5008587702" description="WSC domain-containing protein" evidence="10">
    <location>
        <begin position="22"/>
        <end position="259"/>
    </location>
</feature>
<dbReference type="PANTHER" id="PTHR28652:SF2">
    <property type="entry name" value="TRANSMEMBRANE PROTEIN 59-LIKE PROTEIN"/>
    <property type="match status" value="1"/>
</dbReference>
<evidence type="ECO:0000256" key="2">
    <source>
        <dbReference type="ARBA" id="ARBA00009643"/>
    </source>
</evidence>
<gene>
    <name evidence="11" type="ORF">g.7216</name>
</gene>
<proteinExistence type="inferred from homology"/>
<keyword evidence="8" id="KW-0325">Glycoprotein</keyword>
<accession>A0A1B6LT66</accession>
<comment type="similarity">
    <text evidence="2">Belongs to the TMEM59 family.</text>
</comment>
<protein>
    <recommendedName>
        <fullName evidence="12">WSC domain-containing protein</fullName>
    </recommendedName>
</protein>
<evidence type="ECO:0000256" key="7">
    <source>
        <dbReference type="ARBA" id="ARBA00023136"/>
    </source>
</evidence>
<keyword evidence="4 10" id="KW-0732">Signal</keyword>
<dbReference type="Pfam" id="PF12280">
    <property type="entry name" value="BSMAP"/>
    <property type="match status" value="1"/>
</dbReference>
<evidence type="ECO:0000256" key="10">
    <source>
        <dbReference type="SAM" id="SignalP"/>
    </source>
</evidence>
<evidence type="ECO:0000256" key="3">
    <source>
        <dbReference type="ARBA" id="ARBA00022692"/>
    </source>
</evidence>
<sequence length="259" mass="28878">MISEMALSSFLFLFYLHSANSNIYIGRVRAASSSLEKCTLTCENAFTLPSNELQISRLECCSRGCRFYGIAALVDTNKSDLKMSRDGCHNWCSESHTKKTDELACNMGCDSMANQRESSVLADGEMSWSFFYEDGDGPHIFQGGEVLDPDDILVDPALRRQLLLNLMVEDTRLPEMRVKTLPVTPDENGGEWWSDCTVRHVGVPRCLAASLLVLLILLAIWFGISCDEKSLMPSPPVLYDPEQAPPLPPKYSLLDDIKV</sequence>
<dbReference type="PANTHER" id="PTHR28652">
    <property type="entry name" value="TRANSMEMBRANE PROTEIN 59-LIKE PROTEIN"/>
    <property type="match status" value="1"/>
</dbReference>
<dbReference type="GO" id="GO:0000139">
    <property type="term" value="C:Golgi membrane"/>
    <property type="evidence" value="ECO:0007669"/>
    <property type="project" value="UniProtKB-SubCell"/>
</dbReference>
<keyword evidence="3 9" id="KW-0812">Transmembrane</keyword>
<evidence type="ECO:0000256" key="5">
    <source>
        <dbReference type="ARBA" id="ARBA00022989"/>
    </source>
</evidence>
<evidence type="ECO:0000256" key="1">
    <source>
        <dbReference type="ARBA" id="ARBA00004614"/>
    </source>
</evidence>